<gene>
    <name evidence="2" type="ORF">B1s21122_03895</name>
</gene>
<dbReference type="Pfam" id="PF12697">
    <property type="entry name" value="Abhydrolase_6"/>
    <property type="match status" value="1"/>
</dbReference>
<dbReference type="InterPro" id="IPR000073">
    <property type="entry name" value="AB_hydrolase_1"/>
</dbReference>
<dbReference type="EMBL" id="CP016768">
    <property type="protein sequence ID" value="ASY09478.1"/>
    <property type="molecule type" value="Genomic_DNA"/>
</dbReference>
<feature type="domain" description="AB hydrolase-1" evidence="1">
    <location>
        <begin position="14"/>
        <end position="251"/>
    </location>
</feature>
<keyword evidence="3" id="KW-1185">Reference proteome</keyword>
<dbReference type="PANTHER" id="PTHR46438">
    <property type="entry name" value="ALPHA/BETA-HYDROLASES SUPERFAMILY PROTEIN"/>
    <property type="match status" value="1"/>
</dbReference>
<dbReference type="OrthoDB" id="9785847at2"/>
<dbReference type="PRINTS" id="PR00111">
    <property type="entry name" value="ABHYDROLASE"/>
</dbReference>
<dbReference type="AlphaFoldDB" id="A0A249JY68"/>
<dbReference type="GO" id="GO:0003824">
    <property type="term" value="F:catalytic activity"/>
    <property type="evidence" value="ECO:0007669"/>
    <property type="project" value="UniProtKB-ARBA"/>
</dbReference>
<dbReference type="InterPro" id="IPR029058">
    <property type="entry name" value="AB_hydrolase_fold"/>
</dbReference>
<dbReference type="PANTHER" id="PTHR46438:SF11">
    <property type="entry name" value="LIPASE-RELATED"/>
    <property type="match status" value="1"/>
</dbReference>
<dbReference type="RefSeq" id="WP_095680787.1">
    <property type="nucleotide sequence ID" value="NZ_CP016768.2"/>
</dbReference>
<evidence type="ECO:0000313" key="3">
    <source>
        <dbReference type="Proteomes" id="UP000217153"/>
    </source>
</evidence>
<reference evidence="3" key="1">
    <citation type="submission" date="2016-10" db="EMBL/GenBank/DDBJ databases">
        <title>High microdiversification within the ubiquitous acI lineage of Actinobacteria.</title>
        <authorList>
            <person name="Neuenschwander S.M."/>
            <person name="Salcher M."/>
            <person name="Ghai R."/>
            <person name="Pernthaler J."/>
        </authorList>
    </citation>
    <scope>NUCLEOTIDE SEQUENCE [LARGE SCALE GENOMIC DNA]</scope>
</reference>
<organism evidence="2 3">
    <name type="scientific">Candidatus Nanopelagicus limnae</name>
    <dbReference type="NCBI Taxonomy" id="1884634"/>
    <lineage>
        <taxon>Bacteria</taxon>
        <taxon>Bacillati</taxon>
        <taxon>Actinomycetota</taxon>
        <taxon>Actinomycetes</taxon>
        <taxon>Candidatus Nanopelagicales</taxon>
        <taxon>Candidatus Nanopelagicaceae</taxon>
        <taxon>Candidatus Nanopelagicus</taxon>
    </lineage>
</organism>
<dbReference type="Gene3D" id="3.40.50.1820">
    <property type="entry name" value="alpha/beta hydrolase"/>
    <property type="match status" value="1"/>
</dbReference>
<protein>
    <submittedName>
        <fullName evidence="2">Putative pimeloyl-ACP methyl ester carboxylesterase</fullName>
    </submittedName>
</protein>
<dbReference type="Proteomes" id="UP000217153">
    <property type="component" value="Chromosome"/>
</dbReference>
<dbReference type="KEGG" id="abam:B1s21122_03895"/>
<sequence length="262" mass="28394">MKLAIETHGTGQPLVLIHGMGSAATAWQPIIPTLAKQFSVVTIDLPGHGRTPYSPIQKMDPTSLAQLVLKNLKNIGIESFHLVANSLGGWVSFEIAVLNPAAVKSITALAPAGLWLTPFTSRYPGELALRVMASGVEKLAPSLLNYTWAKKIGFETVSPRWKELSYEICLDATSAMAQSTGYFPAWDALLGKRFDKQIDSQIPITIVFGDSDHTLPAKTCQERSLAPAHAKWIILPQTGHAPMWDSPSEVLSEILQTVGVSQ</sequence>
<proteinExistence type="predicted"/>
<name>A0A249JY68_9ACTN</name>
<evidence type="ECO:0000259" key="1">
    <source>
        <dbReference type="Pfam" id="PF12697"/>
    </source>
</evidence>
<dbReference type="SUPFAM" id="SSF53474">
    <property type="entry name" value="alpha/beta-Hydrolases"/>
    <property type="match status" value="1"/>
</dbReference>
<evidence type="ECO:0000313" key="2">
    <source>
        <dbReference type="EMBL" id="ASY09478.1"/>
    </source>
</evidence>
<accession>A0A249JY68</accession>